<evidence type="ECO:0000313" key="2">
    <source>
        <dbReference type="Proteomes" id="UP000712570"/>
    </source>
</evidence>
<proteinExistence type="predicted"/>
<accession>A0ABX0KU18</accession>
<protein>
    <submittedName>
        <fullName evidence="1">Uncharacterized protein</fullName>
    </submittedName>
</protein>
<name>A0ABX0KU18_9NEIS</name>
<sequence>MEAFPPLVQVMSKLNALGVSLPDGPVFIDGYGDSPELSVAAWWGFKHRAMFHRYFD</sequence>
<reference evidence="1 2" key="1">
    <citation type="submission" date="2020-03" db="EMBL/GenBank/DDBJ databases">
        <title>Draft genome sequence of environmentally isolated violet-colored cultures.</title>
        <authorList>
            <person name="Wilson H.S."/>
        </authorList>
    </citation>
    <scope>NUCLEOTIDE SEQUENCE [LARGE SCALE GENOMIC DNA]</scope>
    <source>
        <strain evidence="1 2">HSC-16F04</strain>
    </source>
</reference>
<gene>
    <name evidence="1" type="ORF">HA050_14640</name>
</gene>
<organism evidence="1 2">
    <name type="scientific">Iodobacter violaceini</name>
    <dbReference type="NCBI Taxonomy" id="3044271"/>
    <lineage>
        <taxon>Bacteria</taxon>
        <taxon>Pseudomonadati</taxon>
        <taxon>Pseudomonadota</taxon>
        <taxon>Betaproteobacteria</taxon>
        <taxon>Neisseriales</taxon>
        <taxon>Chitinibacteraceae</taxon>
        <taxon>Iodobacter</taxon>
    </lineage>
</organism>
<dbReference type="EMBL" id="JAAOLX010000007">
    <property type="protein sequence ID" value="NHQ87351.1"/>
    <property type="molecule type" value="Genomic_DNA"/>
</dbReference>
<keyword evidence="2" id="KW-1185">Reference proteome</keyword>
<dbReference type="RefSeq" id="WP_166827606.1">
    <property type="nucleotide sequence ID" value="NZ_JAAOLX010000007.1"/>
</dbReference>
<dbReference type="Proteomes" id="UP000712570">
    <property type="component" value="Unassembled WGS sequence"/>
</dbReference>
<evidence type="ECO:0000313" key="1">
    <source>
        <dbReference type="EMBL" id="NHQ87351.1"/>
    </source>
</evidence>
<comment type="caution">
    <text evidence="1">The sequence shown here is derived from an EMBL/GenBank/DDBJ whole genome shotgun (WGS) entry which is preliminary data.</text>
</comment>